<dbReference type="GO" id="GO:0005886">
    <property type="term" value="C:plasma membrane"/>
    <property type="evidence" value="ECO:0007669"/>
    <property type="project" value="UniProtKB-SubCell"/>
</dbReference>
<dbReference type="PANTHER" id="PTHR30086">
    <property type="entry name" value="ARGININE EXPORTER PROTEIN ARGO"/>
    <property type="match status" value="1"/>
</dbReference>
<keyword evidence="2" id="KW-1003">Cell membrane</keyword>
<feature type="transmembrane region" description="Helical" evidence="6">
    <location>
        <begin position="43"/>
        <end position="66"/>
    </location>
</feature>
<feature type="transmembrane region" description="Helical" evidence="6">
    <location>
        <begin position="114"/>
        <end position="136"/>
    </location>
</feature>
<evidence type="ECO:0000256" key="4">
    <source>
        <dbReference type="ARBA" id="ARBA00022989"/>
    </source>
</evidence>
<proteinExistence type="predicted"/>
<evidence type="ECO:0000256" key="6">
    <source>
        <dbReference type="SAM" id="Phobius"/>
    </source>
</evidence>
<name>A0A563VS04_9CYAN</name>
<dbReference type="Proteomes" id="UP000320055">
    <property type="component" value="Unassembled WGS sequence"/>
</dbReference>
<keyword evidence="5 6" id="KW-0472">Membrane</keyword>
<evidence type="ECO:0000256" key="1">
    <source>
        <dbReference type="ARBA" id="ARBA00004651"/>
    </source>
</evidence>
<dbReference type="PIRSF" id="PIRSF006324">
    <property type="entry name" value="LeuE"/>
    <property type="match status" value="1"/>
</dbReference>
<evidence type="ECO:0000256" key="2">
    <source>
        <dbReference type="ARBA" id="ARBA00022475"/>
    </source>
</evidence>
<dbReference type="EMBL" id="CAACVJ010000166">
    <property type="protein sequence ID" value="VEP14191.1"/>
    <property type="molecule type" value="Genomic_DNA"/>
</dbReference>
<protein>
    <submittedName>
        <fullName evidence="7">Uncharacterized membrane protein YrhP</fullName>
    </submittedName>
</protein>
<dbReference type="GO" id="GO:0015171">
    <property type="term" value="F:amino acid transmembrane transporter activity"/>
    <property type="evidence" value="ECO:0007669"/>
    <property type="project" value="TreeGrafter"/>
</dbReference>
<feature type="transmembrane region" description="Helical" evidence="6">
    <location>
        <begin position="148"/>
        <end position="174"/>
    </location>
</feature>
<evidence type="ECO:0000256" key="5">
    <source>
        <dbReference type="ARBA" id="ARBA00023136"/>
    </source>
</evidence>
<dbReference type="OrthoDB" id="9784202at2"/>
<dbReference type="Pfam" id="PF01810">
    <property type="entry name" value="LysE"/>
    <property type="match status" value="1"/>
</dbReference>
<dbReference type="AlphaFoldDB" id="A0A563VS04"/>
<evidence type="ECO:0000313" key="7">
    <source>
        <dbReference type="EMBL" id="VEP14191.1"/>
    </source>
</evidence>
<dbReference type="PANTHER" id="PTHR30086:SF20">
    <property type="entry name" value="ARGININE EXPORTER PROTEIN ARGO-RELATED"/>
    <property type="match status" value="1"/>
</dbReference>
<gene>
    <name evidence="7" type="primary">yrhP</name>
    <name evidence="7" type="ORF">H1P_2480004</name>
</gene>
<feature type="transmembrane region" description="Helical" evidence="6">
    <location>
        <begin position="12"/>
        <end position="31"/>
    </location>
</feature>
<sequence length="208" mass="22865">MMFGTQDLYTFLLIAISLNLLPGTDTLYIMARSITQGRKAGIVSVLGISTGTLLHSTAAALGLSAILATSAIAFTVLKWIGTIYLVYLGIQIFISNNFQEDIALKRENKNLWNIYLQGILTNILNPKVALFLLRFFSLFVDPASRDRVFSLFFLGCLFVITGTLWFIIVALLSAKVSQVVRSKARLINIANKITGIIFIGLGIKLATE</sequence>
<keyword evidence="4 6" id="KW-1133">Transmembrane helix</keyword>
<keyword evidence="8" id="KW-1185">Reference proteome</keyword>
<evidence type="ECO:0000313" key="8">
    <source>
        <dbReference type="Proteomes" id="UP000320055"/>
    </source>
</evidence>
<evidence type="ECO:0000256" key="3">
    <source>
        <dbReference type="ARBA" id="ARBA00022692"/>
    </source>
</evidence>
<reference evidence="7 8" key="1">
    <citation type="submission" date="2019-01" db="EMBL/GenBank/DDBJ databases">
        <authorList>
            <person name="Brito A."/>
        </authorList>
    </citation>
    <scope>NUCLEOTIDE SEQUENCE [LARGE SCALE GENOMIC DNA]</scope>
    <source>
        <strain evidence="7">1</strain>
    </source>
</reference>
<comment type="subcellular location">
    <subcellularLocation>
        <location evidence="1">Cell membrane</location>
        <topology evidence="1">Multi-pass membrane protein</topology>
    </subcellularLocation>
</comment>
<feature type="transmembrane region" description="Helical" evidence="6">
    <location>
        <begin position="72"/>
        <end position="94"/>
    </location>
</feature>
<dbReference type="RefSeq" id="WP_144872622.1">
    <property type="nucleotide sequence ID" value="NZ_LR213991.1"/>
</dbReference>
<keyword evidence="3 6" id="KW-0812">Transmembrane</keyword>
<feature type="transmembrane region" description="Helical" evidence="6">
    <location>
        <begin position="186"/>
        <end position="206"/>
    </location>
</feature>
<organism evidence="7 8">
    <name type="scientific">Hyella patelloides LEGE 07179</name>
    <dbReference type="NCBI Taxonomy" id="945734"/>
    <lineage>
        <taxon>Bacteria</taxon>
        <taxon>Bacillati</taxon>
        <taxon>Cyanobacteriota</taxon>
        <taxon>Cyanophyceae</taxon>
        <taxon>Pleurocapsales</taxon>
        <taxon>Hyellaceae</taxon>
        <taxon>Hyella</taxon>
    </lineage>
</organism>
<dbReference type="InterPro" id="IPR001123">
    <property type="entry name" value="LeuE-type"/>
</dbReference>
<accession>A0A563VS04</accession>